<feature type="region of interest" description="Disordered" evidence="1">
    <location>
        <begin position="26"/>
        <end position="68"/>
    </location>
</feature>
<gene>
    <name evidence="2" type="ORF">MIND_00406900</name>
</gene>
<sequence length="268" mass="28480">MSTVSSSSRVSTASAASSLGWRAHEGPSCTAFHDSDEDNTAHSQSLTTSPQTLHGLIGAASDSSHGSVPSFSALTDYSPVSSTMAEQHQALRAIADITASPEFQSVCDNFAADFDAYADQPLFDDYDYEYSPEPELGHDVYDSPSPHDTPYTPFLTTPRLAMEADFGAAYTVEENELAGQLSALPDDSDASEAGPVNEKLSAPPNLDKLLVFSPSSPMLHSFNTAPIMPPPPQAAYTVEENELAGQLLALPDDYSRGGSQQRKAVRAS</sequence>
<dbReference type="GeneID" id="59343409"/>
<dbReference type="RefSeq" id="XP_037223778.1">
    <property type="nucleotide sequence ID" value="XM_037360893.1"/>
</dbReference>
<proteinExistence type="predicted"/>
<evidence type="ECO:0000256" key="1">
    <source>
        <dbReference type="SAM" id="MobiDB-lite"/>
    </source>
</evidence>
<reference evidence="2" key="1">
    <citation type="submission" date="2020-05" db="EMBL/GenBank/DDBJ databases">
        <title>Mycena genomes resolve the evolution of fungal bioluminescence.</title>
        <authorList>
            <person name="Tsai I.J."/>
        </authorList>
    </citation>
    <scope>NUCLEOTIDE SEQUENCE</scope>
    <source>
        <strain evidence="2">171206Taipei</strain>
    </source>
</reference>
<name>A0A8H6T3I2_9AGAR</name>
<dbReference type="EMBL" id="JACAZF010000003">
    <property type="protein sequence ID" value="KAF7310328.1"/>
    <property type="molecule type" value="Genomic_DNA"/>
</dbReference>
<organism evidence="2 3">
    <name type="scientific">Mycena indigotica</name>
    <dbReference type="NCBI Taxonomy" id="2126181"/>
    <lineage>
        <taxon>Eukaryota</taxon>
        <taxon>Fungi</taxon>
        <taxon>Dikarya</taxon>
        <taxon>Basidiomycota</taxon>
        <taxon>Agaricomycotina</taxon>
        <taxon>Agaricomycetes</taxon>
        <taxon>Agaricomycetidae</taxon>
        <taxon>Agaricales</taxon>
        <taxon>Marasmiineae</taxon>
        <taxon>Mycenaceae</taxon>
        <taxon>Mycena</taxon>
    </lineage>
</organism>
<dbReference type="AlphaFoldDB" id="A0A8H6T3I2"/>
<dbReference type="Proteomes" id="UP000636479">
    <property type="component" value="Unassembled WGS sequence"/>
</dbReference>
<accession>A0A8H6T3I2</accession>
<protein>
    <submittedName>
        <fullName evidence="2">BZIP domain-containing protein</fullName>
    </submittedName>
</protein>
<evidence type="ECO:0000313" key="3">
    <source>
        <dbReference type="Proteomes" id="UP000636479"/>
    </source>
</evidence>
<comment type="caution">
    <text evidence="2">The sequence shown here is derived from an EMBL/GenBank/DDBJ whole genome shotgun (WGS) entry which is preliminary data.</text>
</comment>
<keyword evidence="3" id="KW-1185">Reference proteome</keyword>
<feature type="compositionally biased region" description="Polar residues" evidence="1">
    <location>
        <begin position="41"/>
        <end position="52"/>
    </location>
</feature>
<evidence type="ECO:0000313" key="2">
    <source>
        <dbReference type="EMBL" id="KAF7310328.1"/>
    </source>
</evidence>